<proteinExistence type="predicted"/>
<dbReference type="Gene3D" id="3.40.50.980">
    <property type="match status" value="1"/>
</dbReference>
<dbReference type="InterPro" id="IPR050237">
    <property type="entry name" value="ATP-dep_AMP-bd_enzyme"/>
</dbReference>
<dbReference type="InterPro" id="IPR000873">
    <property type="entry name" value="AMP-dep_synth/lig_dom"/>
</dbReference>
<feature type="domain" description="AMP-dependent synthetase/ligase" evidence="2">
    <location>
        <begin position="7"/>
        <end position="127"/>
    </location>
</feature>
<dbReference type="EMBL" id="AEAH01002322">
    <property type="protein sequence ID" value="EGH34226.1"/>
    <property type="molecule type" value="Genomic_DNA"/>
</dbReference>
<evidence type="ECO:0000259" key="2">
    <source>
        <dbReference type="Pfam" id="PF00501"/>
    </source>
</evidence>
<dbReference type="AlphaFoldDB" id="F3FVI4"/>
<dbReference type="GO" id="GO:0016874">
    <property type="term" value="F:ligase activity"/>
    <property type="evidence" value="ECO:0007669"/>
    <property type="project" value="UniProtKB-KW"/>
</dbReference>
<protein>
    <submittedName>
        <fullName evidence="3">Long-chain-fatty-acid--CoA ligase</fullName>
    </submittedName>
</protein>
<dbReference type="PANTHER" id="PTHR43767:SF8">
    <property type="entry name" value="LONG-CHAIN-FATTY-ACID--COA LIGASE"/>
    <property type="match status" value="1"/>
</dbReference>
<reference evidence="3 4" key="1">
    <citation type="journal article" date="2011" name="PLoS Pathog.">
        <title>Dynamic evolution of pathogenicity revealed by sequencing and comparative genomics of 19 Pseudomonas syringae isolates.</title>
        <authorList>
            <person name="Baltrus D.A."/>
            <person name="Nishimura M.T."/>
            <person name="Romanchuk A."/>
            <person name="Chang J.H."/>
            <person name="Mukhtar M.S."/>
            <person name="Cherkis K."/>
            <person name="Roach J."/>
            <person name="Grant S.R."/>
            <person name="Jones C.D."/>
            <person name="Dangl J.L."/>
        </authorList>
    </citation>
    <scope>NUCLEOTIDE SEQUENCE [LARGE SCALE GENOMIC DNA]</scope>
    <source>
        <strain evidence="4">M301072PT</strain>
    </source>
</reference>
<dbReference type="Gene3D" id="2.30.38.10">
    <property type="entry name" value="Luciferase, Domain 3"/>
    <property type="match status" value="1"/>
</dbReference>
<comment type="caution">
    <text evidence="3">The sequence shown here is derived from an EMBL/GenBank/DDBJ whole genome shotgun (WGS) entry which is preliminary data.</text>
</comment>
<name>F3FVI4_PSESX</name>
<evidence type="ECO:0000256" key="1">
    <source>
        <dbReference type="ARBA" id="ARBA00022598"/>
    </source>
</evidence>
<feature type="non-terminal residue" evidence="3">
    <location>
        <position position="128"/>
    </location>
</feature>
<organism evidence="3 4">
    <name type="scientific">Pseudomonas syringae pv. japonica str. M301072</name>
    <dbReference type="NCBI Taxonomy" id="629262"/>
    <lineage>
        <taxon>Bacteria</taxon>
        <taxon>Pseudomonadati</taxon>
        <taxon>Pseudomonadota</taxon>
        <taxon>Gammaproteobacteria</taxon>
        <taxon>Pseudomonadales</taxon>
        <taxon>Pseudomonadaceae</taxon>
        <taxon>Pseudomonas</taxon>
        <taxon>Pseudomonas syringae</taxon>
    </lineage>
</organism>
<dbReference type="PANTHER" id="PTHR43767">
    <property type="entry name" value="LONG-CHAIN-FATTY-ACID--COA LIGASE"/>
    <property type="match status" value="1"/>
</dbReference>
<dbReference type="SUPFAM" id="SSF56801">
    <property type="entry name" value="Acetyl-CoA synthetase-like"/>
    <property type="match status" value="1"/>
</dbReference>
<evidence type="ECO:0000313" key="4">
    <source>
        <dbReference type="Proteomes" id="UP000004471"/>
    </source>
</evidence>
<keyword evidence="1 3" id="KW-0436">Ligase</keyword>
<gene>
    <name evidence="3" type="ORF">PSYJA_36964</name>
</gene>
<evidence type="ECO:0000313" key="3">
    <source>
        <dbReference type="EMBL" id="EGH34226.1"/>
    </source>
</evidence>
<dbReference type="Proteomes" id="UP000004471">
    <property type="component" value="Unassembled WGS sequence"/>
</dbReference>
<feature type="non-terminal residue" evidence="3">
    <location>
        <position position="1"/>
    </location>
</feature>
<dbReference type="Pfam" id="PF00501">
    <property type="entry name" value="AMP-binding"/>
    <property type="match status" value="1"/>
</dbReference>
<sequence length="128" mass="13714">GNHNILISNPRDLPAMVKELSKWKFSGFVGLNTLFVALCNNEGFRNLDFSALKVTLSGGMALQQAAAERWKQVTGCQVCEGYGMTETSPVATVNPSQYVQMGSIGIPVPSTLCKVIDDAGNELAFGET</sequence>
<accession>F3FVI4</accession>